<keyword evidence="2" id="KW-0503">Monooxygenase</keyword>
<protein>
    <submittedName>
        <fullName evidence="2">Antibiotic biosynthesis monooxygenase</fullName>
    </submittedName>
</protein>
<dbReference type="InterPro" id="IPR050744">
    <property type="entry name" value="AI-2_Isomerase_LsrG"/>
</dbReference>
<dbReference type="Gene3D" id="3.30.70.100">
    <property type="match status" value="1"/>
</dbReference>
<dbReference type="PANTHER" id="PTHR33336">
    <property type="entry name" value="QUINOL MONOOXYGENASE YGIN-RELATED"/>
    <property type="match status" value="1"/>
</dbReference>
<dbReference type="InterPro" id="IPR007138">
    <property type="entry name" value="ABM_dom"/>
</dbReference>
<proteinExistence type="predicted"/>
<dbReference type="AlphaFoldDB" id="A0A9X1MQ85"/>
<dbReference type="InterPro" id="IPR011008">
    <property type="entry name" value="Dimeric_a/b-barrel"/>
</dbReference>
<dbReference type="PROSITE" id="PS51725">
    <property type="entry name" value="ABM"/>
    <property type="match status" value="1"/>
</dbReference>
<dbReference type="Proteomes" id="UP001139103">
    <property type="component" value="Unassembled WGS sequence"/>
</dbReference>
<name>A0A9X1MQ85_9BACT</name>
<evidence type="ECO:0000313" key="2">
    <source>
        <dbReference type="EMBL" id="MCC9631458.1"/>
    </source>
</evidence>
<evidence type="ECO:0000313" key="3">
    <source>
        <dbReference type="Proteomes" id="UP001139103"/>
    </source>
</evidence>
<dbReference type="SUPFAM" id="SSF54909">
    <property type="entry name" value="Dimeric alpha+beta barrel"/>
    <property type="match status" value="1"/>
</dbReference>
<dbReference type="Pfam" id="PF03992">
    <property type="entry name" value="ABM"/>
    <property type="match status" value="1"/>
</dbReference>
<evidence type="ECO:0000259" key="1">
    <source>
        <dbReference type="PROSITE" id="PS51725"/>
    </source>
</evidence>
<sequence>MIHVIATIELEPGLRNQFLSAFHELVPLVHAEKGCIEYGPTVDVETGLGPQLPLREDVVTVVEKWETIEDLKAHLAAPHMDDYRQKVHEIVKGMQIQVLKPA</sequence>
<dbReference type="GO" id="GO:0005829">
    <property type="term" value="C:cytosol"/>
    <property type="evidence" value="ECO:0007669"/>
    <property type="project" value="TreeGrafter"/>
</dbReference>
<comment type="caution">
    <text evidence="2">The sequence shown here is derived from an EMBL/GenBank/DDBJ whole genome shotgun (WGS) entry which is preliminary data.</text>
</comment>
<accession>A0A9X1MQ85</accession>
<dbReference type="PANTHER" id="PTHR33336:SF3">
    <property type="entry name" value="ABM DOMAIN-CONTAINING PROTEIN"/>
    <property type="match status" value="1"/>
</dbReference>
<dbReference type="EMBL" id="JAJKFT010000010">
    <property type="protein sequence ID" value="MCC9631458.1"/>
    <property type="molecule type" value="Genomic_DNA"/>
</dbReference>
<feature type="domain" description="ABM" evidence="1">
    <location>
        <begin position="2"/>
        <end position="99"/>
    </location>
</feature>
<gene>
    <name evidence="2" type="ORF">LOC68_23940</name>
</gene>
<keyword evidence="2" id="KW-0560">Oxidoreductase</keyword>
<dbReference type="GO" id="GO:0004497">
    <property type="term" value="F:monooxygenase activity"/>
    <property type="evidence" value="ECO:0007669"/>
    <property type="project" value="UniProtKB-KW"/>
</dbReference>
<keyword evidence="3" id="KW-1185">Reference proteome</keyword>
<organism evidence="2 3">
    <name type="scientific">Blastopirellula sediminis</name>
    <dbReference type="NCBI Taxonomy" id="2894196"/>
    <lineage>
        <taxon>Bacteria</taxon>
        <taxon>Pseudomonadati</taxon>
        <taxon>Planctomycetota</taxon>
        <taxon>Planctomycetia</taxon>
        <taxon>Pirellulales</taxon>
        <taxon>Pirellulaceae</taxon>
        <taxon>Blastopirellula</taxon>
    </lineage>
</organism>
<reference evidence="2" key="1">
    <citation type="submission" date="2021-11" db="EMBL/GenBank/DDBJ databases">
        <title>Genome sequence.</title>
        <authorList>
            <person name="Sun Q."/>
        </authorList>
    </citation>
    <scope>NUCLEOTIDE SEQUENCE</scope>
    <source>
        <strain evidence="2">JC732</strain>
    </source>
</reference>
<dbReference type="RefSeq" id="WP_230223443.1">
    <property type="nucleotide sequence ID" value="NZ_JAJKFT010000010.1"/>
</dbReference>